<dbReference type="AlphaFoldDB" id="A0A239ALM4"/>
<accession>A0A239ALM4</accession>
<keyword evidence="2" id="KW-1185">Reference proteome</keyword>
<reference evidence="2" key="1">
    <citation type="submission" date="2017-06" db="EMBL/GenBank/DDBJ databases">
        <authorList>
            <person name="Varghese N."/>
            <person name="Submissions S."/>
        </authorList>
    </citation>
    <scope>NUCLEOTIDE SEQUENCE [LARGE SCALE GENOMIC DNA]</scope>
    <source>
        <strain evidence="2">5C</strain>
    </source>
</reference>
<evidence type="ECO:0000313" key="1">
    <source>
        <dbReference type="EMBL" id="SNR96261.1"/>
    </source>
</evidence>
<organism evidence="1 2">
    <name type="scientific">Belliella buryatensis</name>
    <dbReference type="NCBI Taxonomy" id="1500549"/>
    <lineage>
        <taxon>Bacteria</taxon>
        <taxon>Pseudomonadati</taxon>
        <taxon>Bacteroidota</taxon>
        <taxon>Cytophagia</taxon>
        <taxon>Cytophagales</taxon>
        <taxon>Cyclobacteriaceae</taxon>
        <taxon>Belliella</taxon>
    </lineage>
</organism>
<proteinExistence type="predicted"/>
<gene>
    <name evidence="1" type="ORF">SAMN06295967_101239</name>
</gene>
<name>A0A239ALM4_9BACT</name>
<dbReference type="EMBL" id="FZOK01000001">
    <property type="protein sequence ID" value="SNR96261.1"/>
    <property type="molecule type" value="Genomic_DNA"/>
</dbReference>
<sequence length="43" mass="5117">MIGEKWIWKEKGRTRSPAKEQSLGREWGLNFRFQPLGIEEIVD</sequence>
<protein>
    <submittedName>
        <fullName evidence="1">Uncharacterized protein</fullName>
    </submittedName>
</protein>
<evidence type="ECO:0000313" key="2">
    <source>
        <dbReference type="Proteomes" id="UP000198480"/>
    </source>
</evidence>
<dbReference type="Proteomes" id="UP000198480">
    <property type="component" value="Unassembled WGS sequence"/>
</dbReference>